<sequence length="33" mass="3182">MGAVESNIGHTQVAAGAAGVIETWLGTLPADGS</sequence>
<organism evidence="1 2">
    <name type="scientific">Streptomyces scopuliridis</name>
    <dbReference type="NCBI Taxonomy" id="452529"/>
    <lineage>
        <taxon>Bacteria</taxon>
        <taxon>Bacillati</taxon>
        <taxon>Actinomycetota</taxon>
        <taxon>Actinomycetes</taxon>
        <taxon>Kitasatosporales</taxon>
        <taxon>Streptomycetaceae</taxon>
        <taxon>Streptomyces</taxon>
    </lineage>
</organism>
<protein>
    <submittedName>
        <fullName evidence="1">Uncharacterized protein</fullName>
    </submittedName>
</protein>
<name>A0ACD4ZY44_9ACTN</name>
<keyword evidence="2" id="KW-1185">Reference proteome</keyword>
<gene>
    <name evidence="1" type="ORF">OG835_38055</name>
</gene>
<proteinExistence type="predicted"/>
<reference evidence="1" key="1">
    <citation type="submission" date="2022-10" db="EMBL/GenBank/DDBJ databases">
        <title>The complete genomes of actinobacterial strains from the NBC collection.</title>
        <authorList>
            <person name="Joergensen T.S."/>
            <person name="Alvarez Arevalo M."/>
            <person name="Sterndorff E.B."/>
            <person name="Faurdal D."/>
            <person name="Vuksanovic O."/>
            <person name="Mourched A.-S."/>
            <person name="Charusanti P."/>
            <person name="Shaw S."/>
            <person name="Blin K."/>
            <person name="Weber T."/>
        </authorList>
    </citation>
    <scope>NUCLEOTIDE SEQUENCE</scope>
    <source>
        <strain evidence="1">NBC 01771</strain>
    </source>
</reference>
<dbReference type="EMBL" id="CP109109">
    <property type="protein sequence ID" value="WSC03365.1"/>
    <property type="molecule type" value="Genomic_DNA"/>
</dbReference>
<accession>A0ACD4ZY44</accession>
<dbReference type="Proteomes" id="UP001348369">
    <property type="component" value="Chromosome"/>
</dbReference>
<evidence type="ECO:0000313" key="1">
    <source>
        <dbReference type="EMBL" id="WSC03365.1"/>
    </source>
</evidence>
<evidence type="ECO:0000313" key="2">
    <source>
        <dbReference type="Proteomes" id="UP001348369"/>
    </source>
</evidence>